<proteinExistence type="predicted"/>
<gene>
    <name evidence="1" type="ORF">COCVIDRAFT_107800</name>
</gene>
<dbReference type="HOGENOM" id="CLU_3037829_0_0_1"/>
<dbReference type="GeneID" id="26249292"/>
<sequence>RQKVIMLTSGWMKAARHVRRMLVSEFHHRCMELSLWVSSEESVLHHVVHTAIPPM</sequence>
<evidence type="ECO:0000313" key="2">
    <source>
        <dbReference type="Proteomes" id="UP000054337"/>
    </source>
</evidence>
<reference evidence="1 2" key="1">
    <citation type="journal article" date="2013" name="PLoS Genet.">
        <title>Comparative genome structure, secondary metabolite, and effector coding capacity across Cochliobolus pathogens.</title>
        <authorList>
            <person name="Condon B.J."/>
            <person name="Leng Y."/>
            <person name="Wu D."/>
            <person name="Bushley K.E."/>
            <person name="Ohm R.A."/>
            <person name="Otillar R."/>
            <person name="Martin J."/>
            <person name="Schackwitz W."/>
            <person name="Grimwood J."/>
            <person name="MohdZainudin N."/>
            <person name="Xue C."/>
            <person name="Wang R."/>
            <person name="Manning V.A."/>
            <person name="Dhillon B."/>
            <person name="Tu Z.J."/>
            <person name="Steffenson B.J."/>
            <person name="Salamov A."/>
            <person name="Sun H."/>
            <person name="Lowry S."/>
            <person name="LaButti K."/>
            <person name="Han J."/>
            <person name="Copeland A."/>
            <person name="Lindquist E."/>
            <person name="Barry K."/>
            <person name="Schmutz J."/>
            <person name="Baker S.E."/>
            <person name="Ciuffetti L.M."/>
            <person name="Grigoriev I.V."/>
            <person name="Zhong S."/>
            <person name="Turgeon B.G."/>
        </authorList>
    </citation>
    <scope>NUCLEOTIDE SEQUENCE [LARGE SCALE GENOMIC DNA]</scope>
    <source>
        <strain evidence="1 2">FI3</strain>
    </source>
</reference>
<organism evidence="1 2">
    <name type="scientific">Bipolaris victoriae (strain FI3)</name>
    <name type="common">Victoria blight of oats agent</name>
    <name type="synonym">Cochliobolus victoriae</name>
    <dbReference type="NCBI Taxonomy" id="930091"/>
    <lineage>
        <taxon>Eukaryota</taxon>
        <taxon>Fungi</taxon>
        <taxon>Dikarya</taxon>
        <taxon>Ascomycota</taxon>
        <taxon>Pezizomycotina</taxon>
        <taxon>Dothideomycetes</taxon>
        <taxon>Pleosporomycetidae</taxon>
        <taxon>Pleosporales</taxon>
        <taxon>Pleosporineae</taxon>
        <taxon>Pleosporaceae</taxon>
        <taxon>Bipolaris</taxon>
    </lineage>
</organism>
<dbReference type="EMBL" id="KI968779">
    <property type="protein sequence ID" value="EUN23825.1"/>
    <property type="molecule type" value="Genomic_DNA"/>
</dbReference>
<accession>W7ED38</accession>
<protein>
    <submittedName>
        <fullName evidence="1">Uncharacterized protein</fullName>
    </submittedName>
</protein>
<name>W7ED38_BIPV3</name>
<feature type="non-terminal residue" evidence="1">
    <location>
        <position position="1"/>
    </location>
</feature>
<keyword evidence="2" id="KW-1185">Reference proteome</keyword>
<dbReference type="Proteomes" id="UP000054337">
    <property type="component" value="Unassembled WGS sequence"/>
</dbReference>
<evidence type="ECO:0000313" key="1">
    <source>
        <dbReference type="EMBL" id="EUN23825.1"/>
    </source>
</evidence>
<dbReference type="RefSeq" id="XP_014553399.1">
    <property type="nucleotide sequence ID" value="XM_014697913.1"/>
</dbReference>
<dbReference type="AlphaFoldDB" id="W7ED38"/>